<protein>
    <submittedName>
        <fullName evidence="2">Carboxypeptidase regulatory-like domain-containing protein</fullName>
    </submittedName>
</protein>
<sequence>MPQTDSPDGTARSRHRSRHRAGRTAVALAGALAAVLVATLAPAVPAGAATTITVSGRVTDTASQAVAGVRVAIGPANGGQQHSALTAADGTFAITGVPAGPSALQVDDDWQSDDLWRTQTWDGSAGVEGWQTFDTGAADLTGLTFRLRPTSGVLGRAVDETGKPLANIAWNVYDRDPATGRWVGRQYGPLLTDEDGRMWHPVEPGTQWRLCFTDSWYQPTDDGGGTWTPTVRHQAGCWNQAGTGGVPLEDAGTTSFTDVGQRVTRTVVMKTAGKALTPGYPSVVGTTATGTTLTAYPGTWGPSGVAVRYQWVSYTDEGVREAVAGATGRTLTTTAALAGRYVSVEVTGTRTGYASMTRTAGIGQIGGAAPTTSAPLTIAGTPATGRTLSASDGTVSPGDASTGYEWYVDGVPAGYGPTFAVTTAHRATTVEVRAYYRATGPAGGTRLAQASVRVPGLAFTTVAPGVAGTAVVGKTLTAKVGVWTPTPTRTSYQWYRSGSPIAGATAATYRLTAADRGRLIKVRVTGSRAGYDTASRTSAPTTAVKGVLTSVEPTVSGTPRVGATLTAKVGAWKPSGVTFAYRWFRDGVAISGATAKTYTPRSVDRGHRLHVKVTGARAGYVSQSRTSATTSRVV</sequence>
<dbReference type="InterPro" id="IPR013784">
    <property type="entry name" value="Carb-bd-like_fold"/>
</dbReference>
<keyword evidence="3" id="KW-1185">Reference proteome</keyword>
<gene>
    <name evidence="2" type="ORF">KIN34_11495</name>
</gene>
<accession>A0ABS5U0I6</accession>
<comment type="caution">
    <text evidence="2">The sequence shown here is derived from an EMBL/GenBank/DDBJ whole genome shotgun (WGS) entry which is preliminary data.</text>
</comment>
<dbReference type="Proteomes" id="UP000722125">
    <property type="component" value="Unassembled WGS sequence"/>
</dbReference>
<feature type="compositionally biased region" description="Basic residues" evidence="1">
    <location>
        <begin position="12"/>
        <end position="21"/>
    </location>
</feature>
<dbReference type="Pfam" id="PF13620">
    <property type="entry name" value="CarboxypepD_reg"/>
    <property type="match status" value="1"/>
</dbReference>
<dbReference type="Gene3D" id="2.60.40.2700">
    <property type="match status" value="3"/>
</dbReference>
<evidence type="ECO:0000256" key="1">
    <source>
        <dbReference type="SAM" id="MobiDB-lite"/>
    </source>
</evidence>
<evidence type="ECO:0000313" key="2">
    <source>
        <dbReference type="EMBL" id="MBT0994906.1"/>
    </source>
</evidence>
<feature type="region of interest" description="Disordered" evidence="1">
    <location>
        <begin position="1"/>
        <end position="21"/>
    </location>
</feature>
<name>A0ABS5U0I6_9CELL</name>
<dbReference type="EMBL" id="JAHBOH010000001">
    <property type="protein sequence ID" value="MBT0994906.1"/>
    <property type="molecule type" value="Genomic_DNA"/>
</dbReference>
<organism evidence="2 3">
    <name type="scientific">Cellulomonas fulva</name>
    <dbReference type="NCBI Taxonomy" id="2835530"/>
    <lineage>
        <taxon>Bacteria</taxon>
        <taxon>Bacillati</taxon>
        <taxon>Actinomycetota</taxon>
        <taxon>Actinomycetes</taxon>
        <taxon>Micrococcales</taxon>
        <taxon>Cellulomonadaceae</taxon>
        <taxon>Cellulomonas</taxon>
    </lineage>
</organism>
<dbReference type="RefSeq" id="WP_214350573.1">
    <property type="nucleotide sequence ID" value="NZ_JAHBOH010000001.1"/>
</dbReference>
<evidence type="ECO:0000313" key="3">
    <source>
        <dbReference type="Proteomes" id="UP000722125"/>
    </source>
</evidence>
<dbReference type="SUPFAM" id="SSF49452">
    <property type="entry name" value="Starch-binding domain-like"/>
    <property type="match status" value="1"/>
</dbReference>
<reference evidence="2 3" key="1">
    <citation type="submission" date="2021-05" db="EMBL/GenBank/DDBJ databases">
        <title>Description of Cellulomonas sp. DKR-3 sp. nov.</title>
        <authorList>
            <person name="Dahal R.H."/>
            <person name="Chaudhary D.K."/>
        </authorList>
    </citation>
    <scope>NUCLEOTIDE SEQUENCE [LARGE SCALE GENOMIC DNA]</scope>
    <source>
        <strain evidence="2 3">DKR-3</strain>
    </source>
</reference>
<proteinExistence type="predicted"/>